<feature type="transmembrane region" description="Helical" evidence="6">
    <location>
        <begin position="159"/>
        <end position="177"/>
    </location>
</feature>
<keyword evidence="3 6" id="KW-1133">Transmembrane helix</keyword>
<evidence type="ECO:0000256" key="6">
    <source>
        <dbReference type="SAM" id="Phobius"/>
    </source>
</evidence>
<dbReference type="GO" id="GO:0016020">
    <property type="term" value="C:membrane"/>
    <property type="evidence" value="ECO:0007669"/>
    <property type="project" value="UniProtKB-SubCell"/>
</dbReference>
<dbReference type="GO" id="GO:0046872">
    <property type="term" value="F:metal ion binding"/>
    <property type="evidence" value="ECO:0007669"/>
    <property type="project" value="UniProtKB-KW"/>
</dbReference>
<evidence type="ECO:0000313" key="8">
    <source>
        <dbReference type="Proteomes" id="UP000636479"/>
    </source>
</evidence>
<name>A0A8H6RZX0_9AGAR</name>
<evidence type="ECO:0000256" key="2">
    <source>
        <dbReference type="ARBA" id="ARBA00022692"/>
    </source>
</evidence>
<dbReference type="InterPro" id="IPR004254">
    <property type="entry name" value="AdipoR/HlyIII-related"/>
</dbReference>
<keyword evidence="5" id="KW-0862">Zinc</keyword>
<reference evidence="7" key="1">
    <citation type="submission" date="2020-05" db="EMBL/GenBank/DDBJ databases">
        <title>Mycena genomes resolve the evolution of fungal bioluminescence.</title>
        <authorList>
            <person name="Tsai I.J."/>
        </authorList>
    </citation>
    <scope>NUCLEOTIDE SEQUENCE</scope>
    <source>
        <strain evidence="7">171206Taipei</strain>
    </source>
</reference>
<comment type="subcellular location">
    <subcellularLocation>
        <location evidence="1">Membrane</location>
        <topology evidence="1">Multi-pass membrane protein</topology>
    </subcellularLocation>
</comment>
<accession>A0A8H6RZX0</accession>
<sequence length="233" mass="26265">MFTFHNEFLNIQTHIAAFAYSCWNWSSGTEDLGETLLLVAGLFCLAASVIGHLMSGCSDQHTMQLCNRVDYAGISWLLCACNGSLVYYGYASRPSIAYPFVAVSVMMTFAGSVLPFVSWFNQHEYRHWRISFFVALQITAITPVIGIYVLYGLQGIDDFFSPFIRPILISALGIFFYSTHSPERFLDPDGAWAKRFNSVGFGSHAIWHVLSATSILDWARAMRVVRYSFTNRT</sequence>
<proteinExistence type="predicted"/>
<gene>
    <name evidence="7" type="ORF">MIND_01395100</name>
</gene>
<feature type="transmembrane region" description="Helical" evidence="6">
    <location>
        <begin position="69"/>
        <end position="90"/>
    </location>
</feature>
<dbReference type="Proteomes" id="UP000636479">
    <property type="component" value="Unassembled WGS sequence"/>
</dbReference>
<keyword evidence="4 6" id="KW-0472">Membrane</keyword>
<feature type="binding site" evidence="5">
    <location>
        <position position="52"/>
    </location>
    <ligand>
        <name>Zn(2+)</name>
        <dbReference type="ChEBI" id="CHEBI:29105"/>
    </ligand>
</feature>
<keyword evidence="8" id="KW-1185">Reference proteome</keyword>
<feature type="binding site" evidence="5">
    <location>
        <position position="204"/>
    </location>
    <ligand>
        <name>Zn(2+)</name>
        <dbReference type="ChEBI" id="CHEBI:29105"/>
    </ligand>
</feature>
<dbReference type="RefSeq" id="XP_037213363.1">
    <property type="nucleotide sequence ID" value="XM_037370362.1"/>
</dbReference>
<dbReference type="GeneID" id="59352878"/>
<organism evidence="7 8">
    <name type="scientific">Mycena indigotica</name>
    <dbReference type="NCBI Taxonomy" id="2126181"/>
    <lineage>
        <taxon>Eukaryota</taxon>
        <taxon>Fungi</taxon>
        <taxon>Dikarya</taxon>
        <taxon>Basidiomycota</taxon>
        <taxon>Agaricomycotina</taxon>
        <taxon>Agaricomycetes</taxon>
        <taxon>Agaricomycetidae</taxon>
        <taxon>Agaricales</taxon>
        <taxon>Marasmiineae</taxon>
        <taxon>Mycenaceae</taxon>
        <taxon>Mycena</taxon>
    </lineage>
</organism>
<comment type="caution">
    <text evidence="7">The sequence shown here is derived from an EMBL/GenBank/DDBJ whole genome shotgun (WGS) entry which is preliminary data.</text>
</comment>
<feature type="binding site" evidence="5">
    <location>
        <position position="208"/>
    </location>
    <ligand>
        <name>Zn(2+)</name>
        <dbReference type="ChEBI" id="CHEBI:29105"/>
    </ligand>
</feature>
<keyword evidence="5" id="KW-0479">Metal-binding</keyword>
<evidence type="ECO:0000256" key="4">
    <source>
        <dbReference type="ARBA" id="ARBA00023136"/>
    </source>
</evidence>
<dbReference type="PANTHER" id="PTHR20855">
    <property type="entry name" value="ADIPOR/PROGESTIN RECEPTOR-RELATED"/>
    <property type="match status" value="1"/>
</dbReference>
<dbReference type="OrthoDB" id="5585746at2759"/>
<evidence type="ECO:0000256" key="5">
    <source>
        <dbReference type="PIRSR" id="PIRSR604254-1"/>
    </source>
</evidence>
<dbReference type="GO" id="GO:0038023">
    <property type="term" value="F:signaling receptor activity"/>
    <property type="evidence" value="ECO:0007669"/>
    <property type="project" value="TreeGrafter"/>
</dbReference>
<feature type="transmembrane region" description="Helical" evidence="6">
    <location>
        <begin position="132"/>
        <end position="153"/>
    </location>
</feature>
<feature type="transmembrane region" description="Helical" evidence="6">
    <location>
        <begin position="96"/>
        <end position="120"/>
    </location>
</feature>
<dbReference type="AlphaFoldDB" id="A0A8H6RZX0"/>
<dbReference type="PANTHER" id="PTHR20855:SF97">
    <property type="entry name" value="ADIPOR-LIKE RECEPTOR IZH3-RELATED"/>
    <property type="match status" value="1"/>
</dbReference>
<feature type="transmembrane region" description="Helical" evidence="6">
    <location>
        <begin position="35"/>
        <end position="57"/>
    </location>
</feature>
<protein>
    <submittedName>
        <fullName evidence="7">IZH family channel protein</fullName>
    </submittedName>
</protein>
<evidence type="ECO:0000313" key="7">
    <source>
        <dbReference type="EMBL" id="KAF7289332.1"/>
    </source>
</evidence>
<evidence type="ECO:0000256" key="3">
    <source>
        <dbReference type="ARBA" id="ARBA00022989"/>
    </source>
</evidence>
<dbReference type="GO" id="GO:0006882">
    <property type="term" value="P:intracellular zinc ion homeostasis"/>
    <property type="evidence" value="ECO:0007669"/>
    <property type="project" value="TreeGrafter"/>
</dbReference>
<dbReference type="EMBL" id="JACAZF010000017">
    <property type="protein sequence ID" value="KAF7289332.1"/>
    <property type="molecule type" value="Genomic_DNA"/>
</dbReference>
<dbReference type="Pfam" id="PF03006">
    <property type="entry name" value="HlyIII"/>
    <property type="match status" value="1"/>
</dbReference>
<evidence type="ECO:0000256" key="1">
    <source>
        <dbReference type="ARBA" id="ARBA00004141"/>
    </source>
</evidence>
<keyword evidence="2 6" id="KW-0812">Transmembrane</keyword>